<evidence type="ECO:0000313" key="21">
    <source>
        <dbReference type="Proteomes" id="UP000177996"/>
    </source>
</evidence>
<dbReference type="GO" id="GO:0008360">
    <property type="term" value="P:regulation of cell shape"/>
    <property type="evidence" value="ECO:0007669"/>
    <property type="project" value="UniProtKB-KW"/>
</dbReference>
<dbReference type="Gene3D" id="1.10.3810.10">
    <property type="entry name" value="Biosynthetic peptidoglycan transglycosylase-like"/>
    <property type="match status" value="1"/>
</dbReference>
<feature type="domain" description="Glycosyl transferase family 51" evidence="19">
    <location>
        <begin position="75"/>
        <end position="248"/>
    </location>
</feature>
<evidence type="ECO:0000313" key="20">
    <source>
        <dbReference type="EMBL" id="OGZ09749.1"/>
    </source>
</evidence>
<organism evidence="20 21">
    <name type="scientific">Candidatus Lloydbacteria bacterium RIFCSPHIGHO2_02_FULL_50_13</name>
    <dbReference type="NCBI Taxonomy" id="1798661"/>
    <lineage>
        <taxon>Bacteria</taxon>
        <taxon>Candidatus Lloydiibacteriota</taxon>
    </lineage>
</organism>
<evidence type="ECO:0000256" key="16">
    <source>
        <dbReference type="ARBA" id="ARBA00049902"/>
    </source>
</evidence>
<evidence type="ECO:0000256" key="7">
    <source>
        <dbReference type="ARBA" id="ARBA00022676"/>
    </source>
</evidence>
<evidence type="ECO:0000259" key="19">
    <source>
        <dbReference type="Pfam" id="PF00912"/>
    </source>
</evidence>
<dbReference type="GO" id="GO:0030288">
    <property type="term" value="C:outer membrane-bounded periplasmic space"/>
    <property type="evidence" value="ECO:0007669"/>
    <property type="project" value="TreeGrafter"/>
</dbReference>
<feature type="transmembrane region" description="Helical" evidence="17">
    <location>
        <begin position="20"/>
        <end position="42"/>
    </location>
</feature>
<dbReference type="InterPro" id="IPR036950">
    <property type="entry name" value="PBP_transglycosylase"/>
</dbReference>
<accession>A0A1G2D808</accession>
<dbReference type="Gene3D" id="2.60.40.10">
    <property type="entry name" value="Immunoglobulins"/>
    <property type="match status" value="1"/>
</dbReference>
<gene>
    <name evidence="20" type="ORF">A3D65_05485</name>
</gene>
<keyword evidence="12 17" id="KW-0472">Membrane</keyword>
<dbReference type="GO" id="GO:0009002">
    <property type="term" value="F:serine-type D-Ala-D-Ala carboxypeptidase activity"/>
    <property type="evidence" value="ECO:0007669"/>
    <property type="project" value="UniProtKB-EC"/>
</dbReference>
<comment type="similarity">
    <text evidence="2">In the C-terminal section; belongs to the transpeptidase family.</text>
</comment>
<keyword evidence="9" id="KW-0378">Hydrolase</keyword>
<keyword evidence="17" id="KW-0812">Transmembrane</keyword>
<evidence type="ECO:0000256" key="9">
    <source>
        <dbReference type="ARBA" id="ARBA00022801"/>
    </source>
</evidence>
<dbReference type="InterPro" id="IPR050396">
    <property type="entry name" value="Glycosyltr_51/Transpeptidase"/>
</dbReference>
<dbReference type="GO" id="GO:0009252">
    <property type="term" value="P:peptidoglycan biosynthetic process"/>
    <property type="evidence" value="ECO:0007669"/>
    <property type="project" value="UniProtKB-KW"/>
</dbReference>
<dbReference type="GO" id="GO:0008658">
    <property type="term" value="F:penicillin binding"/>
    <property type="evidence" value="ECO:0007669"/>
    <property type="project" value="InterPro"/>
</dbReference>
<keyword evidence="17" id="KW-1133">Transmembrane helix</keyword>
<evidence type="ECO:0000256" key="14">
    <source>
        <dbReference type="ARBA" id="ARBA00023316"/>
    </source>
</evidence>
<dbReference type="STRING" id="1798661.A3D65_05485"/>
<evidence type="ECO:0000256" key="17">
    <source>
        <dbReference type="SAM" id="Phobius"/>
    </source>
</evidence>
<keyword evidence="8" id="KW-0808">Transferase</keyword>
<dbReference type="GO" id="GO:0006508">
    <property type="term" value="P:proteolysis"/>
    <property type="evidence" value="ECO:0007669"/>
    <property type="project" value="UniProtKB-KW"/>
</dbReference>
<dbReference type="Gene3D" id="3.40.710.10">
    <property type="entry name" value="DD-peptidase/beta-lactamase superfamily"/>
    <property type="match status" value="1"/>
</dbReference>
<evidence type="ECO:0000256" key="8">
    <source>
        <dbReference type="ARBA" id="ARBA00022679"/>
    </source>
</evidence>
<dbReference type="Proteomes" id="UP000177996">
    <property type="component" value="Unassembled WGS sequence"/>
</dbReference>
<evidence type="ECO:0000256" key="15">
    <source>
        <dbReference type="ARBA" id="ARBA00034000"/>
    </source>
</evidence>
<comment type="catalytic activity">
    <reaction evidence="16">
        <text>[GlcNAc-(1-&gt;4)-Mur2Ac(oyl-L-Ala-gamma-D-Glu-L-Lys-D-Ala-D-Ala)](n)-di-trans,octa-cis-undecaprenyl diphosphate + beta-D-GlcNAc-(1-&gt;4)-Mur2Ac(oyl-L-Ala-gamma-D-Glu-L-Lys-D-Ala-D-Ala)-di-trans,octa-cis-undecaprenyl diphosphate = [GlcNAc-(1-&gt;4)-Mur2Ac(oyl-L-Ala-gamma-D-Glu-L-Lys-D-Ala-D-Ala)](n+1)-di-trans,octa-cis-undecaprenyl diphosphate + di-trans,octa-cis-undecaprenyl diphosphate + H(+)</text>
        <dbReference type="Rhea" id="RHEA:23708"/>
        <dbReference type="Rhea" id="RHEA-COMP:9602"/>
        <dbReference type="Rhea" id="RHEA-COMP:9603"/>
        <dbReference type="ChEBI" id="CHEBI:15378"/>
        <dbReference type="ChEBI" id="CHEBI:58405"/>
        <dbReference type="ChEBI" id="CHEBI:60033"/>
        <dbReference type="ChEBI" id="CHEBI:78435"/>
        <dbReference type="EC" id="2.4.99.28"/>
    </reaction>
</comment>
<dbReference type="Pfam" id="PF00912">
    <property type="entry name" value="Transgly"/>
    <property type="match status" value="1"/>
</dbReference>
<name>A0A1G2D808_9BACT</name>
<comment type="caution">
    <text evidence="20">The sequence shown here is derived from an EMBL/GenBank/DDBJ whole genome shotgun (WGS) entry which is preliminary data.</text>
</comment>
<proteinExistence type="inferred from homology"/>
<dbReference type="Pfam" id="PF17957">
    <property type="entry name" value="Big_7"/>
    <property type="match status" value="1"/>
</dbReference>
<evidence type="ECO:0000256" key="5">
    <source>
        <dbReference type="ARBA" id="ARBA00022645"/>
    </source>
</evidence>
<evidence type="ECO:0000256" key="13">
    <source>
        <dbReference type="ARBA" id="ARBA00023268"/>
    </source>
</evidence>
<keyword evidence="5" id="KW-0121">Carboxypeptidase</keyword>
<dbReference type="InterPro" id="IPR023346">
    <property type="entry name" value="Lysozyme-like_dom_sf"/>
</dbReference>
<protein>
    <submittedName>
        <fullName evidence="20">Uncharacterized protein</fullName>
    </submittedName>
</protein>
<comment type="catalytic activity">
    <reaction evidence="15">
        <text>Preferential cleavage: (Ac)2-L-Lys-D-Ala-|-D-Ala. Also transpeptidation of peptidyl-alanyl moieties that are N-acyl substituents of D-alanine.</text>
        <dbReference type="EC" id="3.4.16.4"/>
    </reaction>
</comment>
<evidence type="ECO:0000256" key="6">
    <source>
        <dbReference type="ARBA" id="ARBA00022670"/>
    </source>
</evidence>
<dbReference type="NCBIfam" id="TIGR02074">
    <property type="entry name" value="PBP_1a_fam"/>
    <property type="match status" value="1"/>
</dbReference>
<dbReference type="InterPro" id="IPR001460">
    <property type="entry name" value="PCN-bd_Tpept"/>
</dbReference>
<dbReference type="GO" id="GO:0071555">
    <property type="term" value="P:cell wall organization"/>
    <property type="evidence" value="ECO:0007669"/>
    <property type="project" value="UniProtKB-KW"/>
</dbReference>
<keyword evidence="7" id="KW-0328">Glycosyltransferase</keyword>
<evidence type="ECO:0000259" key="18">
    <source>
        <dbReference type="Pfam" id="PF00905"/>
    </source>
</evidence>
<sequence>MWNRQGVHRKRIRGKLKRRLQLLIIGILFVGILSTSAFLLWATTIKIPDFSLFEARRVSQSTKIYDRTGKILLYDIHKDIRRTIVPFDKISPYIKNASVAIEDEQFYQHAGIEPKAIVRAVLVNLGLHRGYAGQGGSTITQQVIKNALLSREKTLTRKIKEWILAMKLDGIMGKEEILALYLNESPYGGNIYGVEEASLTFFGHGANELTLSEAAYLAALPQSPTRYSPYGSHRDLLEERKNLVLKKMLELGSIQRDEYEHALAEEVVFLPPEERGIRAPHFVMFVRELLTEEYGEERIEEGGLRVITSLDMELQGKAEETIKEYAEQNERQYNATNAAIVALDPKTGEILAMVGSRDYFNIEREGNFNVALAKRQPGSAFKPFVYAAAFEAGFTPDTVVFDVPTQFSTQCDPFGKPLYGTDTKVCYMPENYDGEYRGPISLRNALAQSINIPAVKMLYLVGLDHAIEFAERVGITTLQSKERYGLTLVLGGGEVSLIDMTSAYGVFANDGVREPYNGILRIDDASGSVVFEHEKKEIRAVNPEIARKISDILSDNDARAPAFGAHSYLHFSDHQVAVKTGTTNDYRDAWIVGYTPSLVVGAWAGNNNNSPMEKRVAGFIVAPLWNAFLTKILPAFPQERFPASQPTPKNIKPALRGIWYGGDVYVVDKISGKRATEFTPSELIEERVVPNPHEILYWVNKNDPAGPPPLNPYNDAQFLLWESTAQEWIGRNGIPGKAWGMIPDDIDDIHRPELAPSITIVTPNATTTYDRAQKLIIDTQIQSYFAVEYIDFFVNGIFLGSARSMPYSFAFVPNEVTNLQHTNELRITAYDVVGNRTEKTTLFDVLR</sequence>
<evidence type="ECO:0000256" key="10">
    <source>
        <dbReference type="ARBA" id="ARBA00022960"/>
    </source>
</evidence>
<evidence type="ECO:0000256" key="12">
    <source>
        <dbReference type="ARBA" id="ARBA00023136"/>
    </source>
</evidence>
<dbReference type="SUPFAM" id="SSF56601">
    <property type="entry name" value="beta-lactamase/transpeptidase-like"/>
    <property type="match status" value="1"/>
</dbReference>
<dbReference type="InterPro" id="IPR013783">
    <property type="entry name" value="Ig-like_fold"/>
</dbReference>
<comment type="similarity">
    <text evidence="3">In the N-terminal section; belongs to the glycosyltransferase 51 family.</text>
</comment>
<dbReference type="InterPro" id="IPR012338">
    <property type="entry name" value="Beta-lactam/transpept-like"/>
</dbReference>
<evidence type="ECO:0000256" key="1">
    <source>
        <dbReference type="ARBA" id="ARBA00004236"/>
    </source>
</evidence>
<keyword evidence="4" id="KW-1003">Cell membrane</keyword>
<dbReference type="PANTHER" id="PTHR32282">
    <property type="entry name" value="BINDING PROTEIN TRANSPEPTIDASE, PUTATIVE-RELATED"/>
    <property type="match status" value="1"/>
</dbReference>
<dbReference type="PANTHER" id="PTHR32282:SF11">
    <property type="entry name" value="PENICILLIN-BINDING PROTEIN 1B"/>
    <property type="match status" value="1"/>
</dbReference>
<dbReference type="GO" id="GO:0008955">
    <property type="term" value="F:peptidoglycan glycosyltransferase activity"/>
    <property type="evidence" value="ECO:0007669"/>
    <property type="project" value="UniProtKB-EC"/>
</dbReference>
<dbReference type="FunFam" id="1.10.3810.10:FF:000001">
    <property type="entry name" value="Penicillin-binding protein 1A"/>
    <property type="match status" value="1"/>
</dbReference>
<keyword evidence="13" id="KW-0511">Multifunctional enzyme</keyword>
<evidence type="ECO:0000256" key="2">
    <source>
        <dbReference type="ARBA" id="ARBA00007090"/>
    </source>
</evidence>
<dbReference type="Pfam" id="PF00905">
    <property type="entry name" value="Transpeptidase"/>
    <property type="match status" value="1"/>
</dbReference>
<evidence type="ECO:0000256" key="3">
    <source>
        <dbReference type="ARBA" id="ARBA00007739"/>
    </source>
</evidence>
<dbReference type="EMBL" id="MHLL01000016">
    <property type="protein sequence ID" value="OGZ09749.1"/>
    <property type="molecule type" value="Genomic_DNA"/>
</dbReference>
<dbReference type="SUPFAM" id="SSF53955">
    <property type="entry name" value="Lysozyme-like"/>
    <property type="match status" value="1"/>
</dbReference>
<reference evidence="20 21" key="1">
    <citation type="journal article" date="2016" name="Nat. Commun.">
        <title>Thousands of microbial genomes shed light on interconnected biogeochemical processes in an aquifer system.</title>
        <authorList>
            <person name="Anantharaman K."/>
            <person name="Brown C.T."/>
            <person name="Hug L.A."/>
            <person name="Sharon I."/>
            <person name="Castelle C.J."/>
            <person name="Probst A.J."/>
            <person name="Thomas B.C."/>
            <person name="Singh A."/>
            <person name="Wilkins M.J."/>
            <person name="Karaoz U."/>
            <person name="Brodie E.L."/>
            <person name="Williams K.H."/>
            <person name="Hubbard S.S."/>
            <person name="Banfield J.F."/>
        </authorList>
    </citation>
    <scope>NUCLEOTIDE SEQUENCE [LARGE SCALE GENOMIC DNA]</scope>
</reference>
<evidence type="ECO:0000256" key="11">
    <source>
        <dbReference type="ARBA" id="ARBA00022984"/>
    </source>
</evidence>
<dbReference type="AlphaFoldDB" id="A0A1G2D808"/>
<comment type="subcellular location">
    <subcellularLocation>
        <location evidence="1">Cell membrane</location>
    </subcellularLocation>
</comment>
<keyword evidence="10" id="KW-0133">Cell shape</keyword>
<dbReference type="GO" id="GO:0005886">
    <property type="term" value="C:plasma membrane"/>
    <property type="evidence" value="ECO:0007669"/>
    <property type="project" value="UniProtKB-SubCell"/>
</dbReference>
<dbReference type="InterPro" id="IPR001264">
    <property type="entry name" value="Glyco_trans_51"/>
</dbReference>
<keyword evidence="6" id="KW-0645">Protease</keyword>
<keyword evidence="11" id="KW-0573">Peptidoglycan synthesis</keyword>
<keyword evidence="14" id="KW-0961">Cell wall biogenesis/degradation</keyword>
<feature type="domain" description="Penicillin-binding protein transpeptidase" evidence="18">
    <location>
        <begin position="339"/>
        <end position="597"/>
    </location>
</feature>
<evidence type="ECO:0000256" key="4">
    <source>
        <dbReference type="ARBA" id="ARBA00022475"/>
    </source>
</evidence>